<gene>
    <name evidence="2" type="ORF">MINTM018_16640</name>
</gene>
<accession>A0A7R7MSX4</accession>
<dbReference type="Gene3D" id="3.40.50.880">
    <property type="match status" value="1"/>
</dbReference>
<reference evidence="2 3" key="1">
    <citation type="submission" date="2020-12" db="EMBL/GenBank/DDBJ databases">
        <title>Genome sequence of clinical Mycobacterium intracellulare strains.</title>
        <authorList>
            <person name="Tateishi Y."/>
            <person name="Matsumoto S."/>
            <person name="Fukushima Y."/>
            <person name="Nakajima C."/>
            <person name="Suzuki Y."/>
        </authorList>
    </citation>
    <scope>NUCLEOTIDE SEQUENCE [LARGE SCALE GENOMIC DNA]</scope>
    <source>
        <strain evidence="2 3">M018</strain>
    </source>
</reference>
<sequence length="301" mass="31599">MVRRDPDRSRCNDGFAATHAHSVARRAVLEEDPAEHLNRNGKVERDGIGLNQNRDSMHGLAIYRRNVAIQPLFSGAAMGDHSRVHAQIVLYDGFDPFDVIAPFEVLAAGAEMVAGDLAVTLVAAEGPRAVISGTRGLALAATAAIDPADRGWVIVPGASGPTVGDPDDGVDTIPVVLARAAQTALTPLLHKAAANPEVILAGVCGGSIIMAMSGLIEGRHAVTHHLGLELLEAAGVHPVAARVVDDGDLITAGGVTSGLDLALHLLDRGYGPRVAHAVEQLFEYERRGTVWRPVGREPLEV</sequence>
<dbReference type="InterPro" id="IPR052158">
    <property type="entry name" value="INH-QAR"/>
</dbReference>
<dbReference type="InterPro" id="IPR002818">
    <property type="entry name" value="DJ-1/PfpI"/>
</dbReference>
<dbReference type="AlphaFoldDB" id="A0A7R7MSX4"/>
<dbReference type="PANTHER" id="PTHR43130">
    <property type="entry name" value="ARAC-FAMILY TRANSCRIPTIONAL REGULATOR"/>
    <property type="match status" value="1"/>
</dbReference>
<dbReference type="PANTHER" id="PTHR43130:SF2">
    <property type="entry name" value="DJ-1_PFPI DOMAIN-CONTAINING PROTEIN"/>
    <property type="match status" value="1"/>
</dbReference>
<feature type="domain" description="DJ-1/PfpI" evidence="1">
    <location>
        <begin position="191"/>
        <end position="267"/>
    </location>
</feature>
<organism evidence="2 3">
    <name type="scientific">Mycobacterium intracellulare</name>
    <dbReference type="NCBI Taxonomy" id="1767"/>
    <lineage>
        <taxon>Bacteria</taxon>
        <taxon>Bacillati</taxon>
        <taxon>Actinomycetota</taxon>
        <taxon>Actinomycetes</taxon>
        <taxon>Mycobacteriales</taxon>
        <taxon>Mycobacteriaceae</taxon>
        <taxon>Mycobacterium</taxon>
        <taxon>Mycobacterium avium complex (MAC)</taxon>
    </lineage>
</organism>
<dbReference type="Proteomes" id="UP000595205">
    <property type="component" value="Chromosome"/>
</dbReference>
<dbReference type="SUPFAM" id="SSF52317">
    <property type="entry name" value="Class I glutamine amidotransferase-like"/>
    <property type="match status" value="1"/>
</dbReference>
<dbReference type="EMBL" id="AP024255">
    <property type="protein sequence ID" value="BCO98894.1"/>
    <property type="molecule type" value="Genomic_DNA"/>
</dbReference>
<name>A0A7R7MSX4_MYCIT</name>
<proteinExistence type="predicted"/>
<dbReference type="GO" id="GO:0006355">
    <property type="term" value="P:regulation of DNA-templated transcription"/>
    <property type="evidence" value="ECO:0007669"/>
    <property type="project" value="TreeGrafter"/>
</dbReference>
<evidence type="ECO:0000313" key="3">
    <source>
        <dbReference type="Proteomes" id="UP000595205"/>
    </source>
</evidence>
<evidence type="ECO:0000313" key="2">
    <source>
        <dbReference type="EMBL" id="BCO98894.1"/>
    </source>
</evidence>
<dbReference type="InterPro" id="IPR029062">
    <property type="entry name" value="Class_I_gatase-like"/>
</dbReference>
<protein>
    <recommendedName>
        <fullName evidence="1">DJ-1/PfpI domain-containing protein</fullName>
    </recommendedName>
</protein>
<dbReference type="Pfam" id="PF01965">
    <property type="entry name" value="DJ-1_PfpI"/>
    <property type="match status" value="1"/>
</dbReference>
<evidence type="ECO:0000259" key="1">
    <source>
        <dbReference type="Pfam" id="PF01965"/>
    </source>
</evidence>